<keyword evidence="1" id="KW-0732">Signal</keyword>
<dbReference type="EMBL" id="SHKX01000010">
    <property type="protein sequence ID" value="RZU47634.1"/>
    <property type="molecule type" value="Genomic_DNA"/>
</dbReference>
<dbReference type="Pfam" id="PF13036">
    <property type="entry name" value="LpoB"/>
    <property type="match status" value="1"/>
</dbReference>
<keyword evidence="3" id="KW-1185">Reference proteome</keyword>
<comment type="caution">
    <text evidence="2">The sequence shown here is derived from an EMBL/GenBank/DDBJ whole genome shotgun (WGS) entry which is preliminary data.</text>
</comment>
<evidence type="ECO:0000256" key="1">
    <source>
        <dbReference type="SAM" id="SignalP"/>
    </source>
</evidence>
<gene>
    <name evidence="2" type="ORF">EV700_0601</name>
</gene>
<dbReference type="Gene3D" id="3.40.50.10610">
    <property type="entry name" value="ABC-type transport auxiliary lipoprotein component"/>
    <property type="match status" value="1"/>
</dbReference>
<accession>A0A4Q7ZBU3</accession>
<evidence type="ECO:0000313" key="3">
    <source>
        <dbReference type="Proteomes" id="UP000292423"/>
    </source>
</evidence>
<name>A0A4Q7ZBU3_9GAMM</name>
<dbReference type="PROSITE" id="PS51257">
    <property type="entry name" value="PROKAR_LIPOPROTEIN"/>
    <property type="match status" value="1"/>
</dbReference>
<dbReference type="AlphaFoldDB" id="A0A4Q7ZBU3"/>
<protein>
    <submittedName>
        <fullName evidence="2">Peptidoglycan-synthase activator LpoB</fullName>
    </submittedName>
</protein>
<dbReference type="InterPro" id="IPR014094">
    <property type="entry name" value="LpoB"/>
</dbReference>
<organism evidence="2 3">
    <name type="scientific">Fluviicoccus keumensis</name>
    <dbReference type="NCBI Taxonomy" id="1435465"/>
    <lineage>
        <taxon>Bacteria</taxon>
        <taxon>Pseudomonadati</taxon>
        <taxon>Pseudomonadota</taxon>
        <taxon>Gammaproteobacteria</taxon>
        <taxon>Moraxellales</taxon>
        <taxon>Moraxellaceae</taxon>
        <taxon>Fluviicoccus</taxon>
    </lineage>
</organism>
<dbReference type="RefSeq" id="WP_130410858.1">
    <property type="nucleotide sequence ID" value="NZ_SHKX01000010.1"/>
</dbReference>
<proteinExistence type="predicted"/>
<sequence length="176" mass="18503">MKTAKLLAITWLAAGLTGCATVSTTRSPGVDLQAAWALAPAVNNTETPQAGARLDSLTASLLRVHGVRNLSVYPAARSGDALFDQADRAAQEKAMAWAREQQARYVVAGSVDEWRYKVGLDGEPAAGITLSVTDLSTGQVIWSGSAARTGWSREAVSGVAQKVVNELLDQALVPAR</sequence>
<evidence type="ECO:0000313" key="2">
    <source>
        <dbReference type="EMBL" id="RZU47634.1"/>
    </source>
</evidence>
<feature type="signal peptide" evidence="1">
    <location>
        <begin position="1"/>
        <end position="20"/>
    </location>
</feature>
<dbReference type="OrthoDB" id="9791579at2"/>
<feature type="chain" id="PRO_5020340400" evidence="1">
    <location>
        <begin position="21"/>
        <end position="176"/>
    </location>
</feature>
<reference evidence="2 3" key="1">
    <citation type="submission" date="2019-02" db="EMBL/GenBank/DDBJ databases">
        <title>Genomic Encyclopedia of Type Strains, Phase IV (KMG-IV): sequencing the most valuable type-strain genomes for metagenomic binning, comparative biology and taxonomic classification.</title>
        <authorList>
            <person name="Goeker M."/>
        </authorList>
    </citation>
    <scope>NUCLEOTIDE SEQUENCE [LARGE SCALE GENOMIC DNA]</scope>
    <source>
        <strain evidence="2 3">DSM 105135</strain>
    </source>
</reference>
<dbReference type="Proteomes" id="UP000292423">
    <property type="component" value="Unassembled WGS sequence"/>
</dbReference>